<dbReference type="InterPro" id="IPR023380">
    <property type="entry name" value="DsbB-like_sf"/>
</dbReference>
<dbReference type="SUPFAM" id="SSF158442">
    <property type="entry name" value="DsbB-like"/>
    <property type="match status" value="1"/>
</dbReference>
<dbReference type="InterPro" id="IPR050183">
    <property type="entry name" value="DsbB"/>
</dbReference>
<keyword evidence="6 14" id="KW-0812">Transmembrane</keyword>
<dbReference type="GO" id="GO:0015035">
    <property type="term" value="F:protein-disulfide reductase activity"/>
    <property type="evidence" value="ECO:0007669"/>
    <property type="project" value="UniProtKB-UniRule"/>
</dbReference>
<evidence type="ECO:0000256" key="9">
    <source>
        <dbReference type="ARBA" id="ARBA00023002"/>
    </source>
</evidence>
<dbReference type="Proteomes" id="UP000002943">
    <property type="component" value="Unassembled WGS sequence"/>
</dbReference>
<evidence type="ECO:0000256" key="10">
    <source>
        <dbReference type="ARBA" id="ARBA00023136"/>
    </source>
</evidence>
<dbReference type="RefSeq" id="WP_009601652.1">
    <property type="nucleotide sequence ID" value="NZ_AEIU01000075.1"/>
</dbReference>
<dbReference type="GO" id="GO:0006457">
    <property type="term" value="P:protein folding"/>
    <property type="evidence" value="ECO:0007669"/>
    <property type="project" value="InterPro"/>
</dbReference>
<keyword evidence="13 14" id="KW-0676">Redox-active center</keyword>
<dbReference type="EMBL" id="AEIU01000075">
    <property type="protein sequence ID" value="EFP96270.1"/>
    <property type="molecule type" value="Genomic_DNA"/>
</dbReference>
<comment type="function">
    <text evidence="14">Required for disulfide bond formation in some periplasmic proteins. Acts by oxidizing the DsbA protein.</text>
</comment>
<comment type="similarity">
    <text evidence="2 14">Belongs to the DsbB family.</text>
</comment>
<keyword evidence="7 14" id="KW-0249">Electron transport</keyword>
<dbReference type="GO" id="GO:0009055">
    <property type="term" value="F:electron transfer activity"/>
    <property type="evidence" value="ECO:0007669"/>
    <property type="project" value="UniProtKB-UniRule"/>
</dbReference>
<evidence type="ECO:0000256" key="5">
    <source>
        <dbReference type="ARBA" id="ARBA00022519"/>
    </source>
</evidence>
<name>E3BKS6_9VIBR</name>
<dbReference type="AlphaFoldDB" id="E3BKS6"/>
<protein>
    <recommendedName>
        <fullName evidence="14">Disulfide bond formation protein B</fullName>
    </recommendedName>
    <alternativeName>
        <fullName evidence="14">Disulfide oxidoreductase</fullName>
    </alternativeName>
</protein>
<feature type="transmembrane region" description="Helical" evidence="15">
    <location>
        <begin position="46"/>
        <end position="65"/>
    </location>
</feature>
<keyword evidence="9 14" id="KW-0560">Oxidoreductase</keyword>
<dbReference type="InterPro" id="IPR003752">
    <property type="entry name" value="DiS_bond_form_DsbB/BdbC"/>
</dbReference>
<feature type="topological domain" description="Cytoplasmic" evidence="14">
    <location>
        <begin position="1"/>
        <end position="16"/>
    </location>
</feature>
<comment type="subcellular location">
    <subcellularLocation>
        <location evidence="1">Cell inner membrane</location>
        <topology evidence="1">Multi-pass membrane protein</topology>
    </subcellularLocation>
    <subcellularLocation>
        <location evidence="14">Cell membrane</location>
        <topology evidence="14">Multi-pass membrane protein</topology>
    </subcellularLocation>
</comment>
<comment type="caution">
    <text evidence="16">The sequence shown here is derived from an EMBL/GenBank/DDBJ whole genome shotgun (WGS) entry which is preliminary data.</text>
</comment>
<evidence type="ECO:0000256" key="4">
    <source>
        <dbReference type="ARBA" id="ARBA00022475"/>
    </source>
</evidence>
<dbReference type="Pfam" id="PF02600">
    <property type="entry name" value="DsbB"/>
    <property type="match status" value="1"/>
</dbReference>
<feature type="disulfide bond" description="Redox-active" evidence="14">
    <location>
        <begin position="43"/>
        <end position="46"/>
    </location>
</feature>
<feature type="topological domain" description="Cytoplasmic" evidence="14">
    <location>
        <begin position="167"/>
        <end position="176"/>
    </location>
</feature>
<evidence type="ECO:0000256" key="11">
    <source>
        <dbReference type="ARBA" id="ARBA00023157"/>
    </source>
</evidence>
<dbReference type="STRING" id="796620.VIBC2010_11914"/>
<evidence type="ECO:0000313" key="17">
    <source>
        <dbReference type="Proteomes" id="UP000002943"/>
    </source>
</evidence>
<evidence type="ECO:0000256" key="15">
    <source>
        <dbReference type="SAM" id="Phobius"/>
    </source>
</evidence>
<keyword evidence="5" id="KW-0997">Cell inner membrane</keyword>
<evidence type="ECO:0000256" key="3">
    <source>
        <dbReference type="ARBA" id="ARBA00022448"/>
    </source>
</evidence>
<keyword evidence="11 14" id="KW-1015">Disulfide bond</keyword>
<reference evidence="16 17" key="1">
    <citation type="journal article" date="2012" name="Int. J. Syst. Evol. Microbiol.">
        <title>Vibrio caribbeanicus sp. nov., isolated from the marine sponge Scleritoderma cyanea.</title>
        <authorList>
            <person name="Hoffmann M."/>
            <person name="Monday S.R."/>
            <person name="Allard M.W."/>
            <person name="Strain E.A."/>
            <person name="Whittaker P."/>
            <person name="Naum M."/>
            <person name="McCarthy P.J."/>
            <person name="Lopez J.V."/>
            <person name="Fischer M."/>
            <person name="Brown E.W."/>
        </authorList>
    </citation>
    <scope>NUCLEOTIDE SEQUENCE [LARGE SCALE GENOMIC DNA]</scope>
    <source>
        <strain evidence="16 17">ATCC BAA-2122</strain>
    </source>
</reference>
<keyword evidence="17" id="KW-1185">Reference proteome</keyword>
<organism evidence="16 17">
    <name type="scientific">Vibrio caribbeanicus ATCC BAA-2122</name>
    <dbReference type="NCBI Taxonomy" id="796620"/>
    <lineage>
        <taxon>Bacteria</taxon>
        <taxon>Pseudomonadati</taxon>
        <taxon>Pseudomonadota</taxon>
        <taxon>Gammaproteobacteria</taxon>
        <taxon>Vibrionales</taxon>
        <taxon>Vibrionaceae</taxon>
        <taxon>Vibrio</taxon>
    </lineage>
</organism>
<accession>E3BKS6</accession>
<sequence length="176" mass="20011">MNIFLTLDQLSRKRGSWSLLFLLTLVIEICALFFQHVQDLQPCVMCIYERVAMFGILAAALIGLMKPDNVILRTLAMISWGYASYRGLALSNQHVDFQFNPSPFATCDVFVSFPDWAPLNTWLPSVFEAYGDCSEVVWQFFGLSMPQWLVIIFSLNILACAIVFISQLVARMLPKQ</sequence>
<feature type="transmembrane region" description="Helical" evidence="15">
    <location>
        <begin position="15"/>
        <end position="34"/>
    </location>
</feature>
<keyword evidence="4 14" id="KW-1003">Cell membrane</keyword>
<dbReference type="Gene3D" id="1.20.1550.10">
    <property type="entry name" value="DsbB-like"/>
    <property type="match status" value="1"/>
</dbReference>
<dbReference type="HAMAP" id="MF_00286">
    <property type="entry name" value="DsbB"/>
    <property type="match status" value="1"/>
</dbReference>
<dbReference type="NCBIfam" id="NF002485">
    <property type="entry name" value="PRK01749.1"/>
    <property type="match status" value="1"/>
</dbReference>
<dbReference type="PANTHER" id="PTHR36570:SF2">
    <property type="entry name" value="DISULFIDE BOND FORMATION PROTEIN B"/>
    <property type="match status" value="1"/>
</dbReference>
<keyword evidence="12 14" id="KW-0143">Chaperone</keyword>
<evidence type="ECO:0000256" key="1">
    <source>
        <dbReference type="ARBA" id="ARBA00004429"/>
    </source>
</evidence>
<evidence type="ECO:0000256" key="14">
    <source>
        <dbReference type="HAMAP-Rule" id="MF_00286"/>
    </source>
</evidence>
<evidence type="ECO:0000256" key="7">
    <source>
        <dbReference type="ARBA" id="ARBA00022982"/>
    </source>
</evidence>
<evidence type="ECO:0000256" key="8">
    <source>
        <dbReference type="ARBA" id="ARBA00022989"/>
    </source>
</evidence>
<dbReference type="GO" id="GO:0005886">
    <property type="term" value="C:plasma membrane"/>
    <property type="evidence" value="ECO:0007669"/>
    <property type="project" value="UniProtKB-SubCell"/>
</dbReference>
<feature type="topological domain" description="Periplasmic" evidence="14">
    <location>
        <begin position="93"/>
        <end position="147"/>
    </location>
</feature>
<evidence type="ECO:0000256" key="2">
    <source>
        <dbReference type="ARBA" id="ARBA00008823"/>
    </source>
</evidence>
<evidence type="ECO:0000256" key="6">
    <source>
        <dbReference type="ARBA" id="ARBA00022692"/>
    </source>
</evidence>
<evidence type="ECO:0000256" key="13">
    <source>
        <dbReference type="ARBA" id="ARBA00023284"/>
    </source>
</evidence>
<keyword evidence="10 14" id="KW-0472">Membrane</keyword>
<keyword evidence="3 14" id="KW-0813">Transport</keyword>
<keyword evidence="8 14" id="KW-1133">Transmembrane helix</keyword>
<dbReference type="eggNOG" id="COG1495">
    <property type="taxonomic scope" value="Bacteria"/>
</dbReference>
<dbReference type="PANTHER" id="PTHR36570">
    <property type="entry name" value="DISULFIDE BOND FORMATION PROTEIN B"/>
    <property type="match status" value="1"/>
</dbReference>
<gene>
    <name evidence="14" type="primary">dsbB</name>
    <name evidence="16" type="ORF">VIBC2010_11914</name>
</gene>
<proteinExistence type="inferred from homology"/>
<dbReference type="InterPro" id="IPR022920">
    <property type="entry name" value="Disulphide_bond_form_DsbB"/>
</dbReference>
<comment type="caution">
    <text evidence="14">Lacks conserved residue(s) required for the propagation of feature annotation.</text>
</comment>
<feature type="topological domain" description="Periplasmic" evidence="14">
    <location>
        <begin position="34"/>
        <end position="51"/>
    </location>
</feature>
<evidence type="ECO:0000313" key="16">
    <source>
        <dbReference type="EMBL" id="EFP96270.1"/>
    </source>
</evidence>
<evidence type="ECO:0000256" key="12">
    <source>
        <dbReference type="ARBA" id="ARBA00023186"/>
    </source>
</evidence>
<feature type="transmembrane region" description="Helical" evidence="15">
    <location>
        <begin position="148"/>
        <end position="170"/>
    </location>
</feature>
<feature type="disulfide bond" description="Redox-active" evidence="14">
    <location>
        <begin position="107"/>
        <end position="133"/>
    </location>
</feature>
<dbReference type="OrthoDB" id="3711263at2"/>